<feature type="coiled-coil region" evidence="1">
    <location>
        <begin position="123"/>
        <end position="150"/>
    </location>
</feature>
<dbReference type="Proteomes" id="UP001152888">
    <property type="component" value="Unassembled WGS sequence"/>
</dbReference>
<dbReference type="EMBL" id="CAKOFQ010007212">
    <property type="protein sequence ID" value="CAH1995024.1"/>
    <property type="molecule type" value="Genomic_DNA"/>
</dbReference>
<sequence length="239" mass="26531">FFFNFGVFAFIDCEILSLKSPFYLNKYQRLTSEYSCYFDLIFRSTMMGAKIVAVLCTLLVVQIQADVNNVELEGLTGLLDPVIRIVNATENAILRGLANFKAGVVESEQKLQIIAHIIVNATNNLLTNLKDDLNEDLNKLKNQTSDAGKKLIDCVESEGNDTVAIAVNLVNGTIGCVNDNIGHVEQVIPPWIGQLEDVIRTVQNTTNGLEECNRLNIVLLASCVRKVSFSEITLIQMWC</sequence>
<evidence type="ECO:0000313" key="3">
    <source>
        <dbReference type="Proteomes" id="UP001152888"/>
    </source>
</evidence>
<comment type="caution">
    <text evidence="2">The sequence shown here is derived from an EMBL/GenBank/DDBJ whole genome shotgun (WGS) entry which is preliminary data.</text>
</comment>
<organism evidence="2 3">
    <name type="scientific">Acanthoscelides obtectus</name>
    <name type="common">Bean weevil</name>
    <name type="synonym">Bruchus obtectus</name>
    <dbReference type="NCBI Taxonomy" id="200917"/>
    <lineage>
        <taxon>Eukaryota</taxon>
        <taxon>Metazoa</taxon>
        <taxon>Ecdysozoa</taxon>
        <taxon>Arthropoda</taxon>
        <taxon>Hexapoda</taxon>
        <taxon>Insecta</taxon>
        <taxon>Pterygota</taxon>
        <taxon>Neoptera</taxon>
        <taxon>Endopterygota</taxon>
        <taxon>Coleoptera</taxon>
        <taxon>Polyphaga</taxon>
        <taxon>Cucujiformia</taxon>
        <taxon>Chrysomeloidea</taxon>
        <taxon>Chrysomelidae</taxon>
        <taxon>Bruchinae</taxon>
        <taxon>Bruchini</taxon>
        <taxon>Acanthoscelides</taxon>
    </lineage>
</organism>
<dbReference type="AlphaFoldDB" id="A0A9P0LDZ8"/>
<dbReference type="OrthoDB" id="6768724at2759"/>
<gene>
    <name evidence="2" type="ORF">ACAOBT_LOCUS22353</name>
</gene>
<feature type="non-terminal residue" evidence="2">
    <location>
        <position position="1"/>
    </location>
</feature>
<evidence type="ECO:0000256" key="1">
    <source>
        <dbReference type="SAM" id="Coils"/>
    </source>
</evidence>
<name>A0A9P0LDZ8_ACAOB</name>
<evidence type="ECO:0000313" key="2">
    <source>
        <dbReference type="EMBL" id="CAH1995024.1"/>
    </source>
</evidence>
<proteinExistence type="predicted"/>
<protein>
    <submittedName>
        <fullName evidence="2">Uncharacterized protein</fullName>
    </submittedName>
</protein>
<keyword evidence="3" id="KW-1185">Reference proteome</keyword>
<reference evidence="2" key="1">
    <citation type="submission" date="2022-03" db="EMBL/GenBank/DDBJ databases">
        <authorList>
            <person name="Sayadi A."/>
        </authorList>
    </citation>
    <scope>NUCLEOTIDE SEQUENCE</scope>
</reference>
<accession>A0A9P0LDZ8</accession>
<keyword evidence="1" id="KW-0175">Coiled coil</keyword>